<dbReference type="SMART" id="SM00342">
    <property type="entry name" value="HTH_ARAC"/>
    <property type="match status" value="1"/>
</dbReference>
<dbReference type="Proteomes" id="UP000616724">
    <property type="component" value="Unassembled WGS sequence"/>
</dbReference>
<accession>A0A8J3W3P5</accession>
<evidence type="ECO:0000313" key="5">
    <source>
        <dbReference type="EMBL" id="GIH74538.1"/>
    </source>
</evidence>
<feature type="domain" description="HTH araC/xylS-type" evidence="4">
    <location>
        <begin position="222"/>
        <end position="320"/>
    </location>
</feature>
<dbReference type="PANTHER" id="PTHR46796">
    <property type="entry name" value="HTH-TYPE TRANSCRIPTIONAL ACTIVATOR RHAS-RELATED"/>
    <property type="match status" value="1"/>
</dbReference>
<dbReference type="InterPro" id="IPR032783">
    <property type="entry name" value="AraC_lig"/>
</dbReference>
<dbReference type="GO" id="GO:0003700">
    <property type="term" value="F:DNA-binding transcription factor activity"/>
    <property type="evidence" value="ECO:0007669"/>
    <property type="project" value="InterPro"/>
</dbReference>
<keyword evidence="3" id="KW-0804">Transcription</keyword>
<dbReference type="PROSITE" id="PS01124">
    <property type="entry name" value="HTH_ARAC_FAMILY_2"/>
    <property type="match status" value="1"/>
</dbReference>
<dbReference type="Pfam" id="PF12852">
    <property type="entry name" value="Cupin_6"/>
    <property type="match status" value="1"/>
</dbReference>
<dbReference type="GO" id="GO:0043565">
    <property type="term" value="F:sequence-specific DNA binding"/>
    <property type="evidence" value="ECO:0007669"/>
    <property type="project" value="InterPro"/>
</dbReference>
<proteinExistence type="predicted"/>
<dbReference type="SUPFAM" id="SSF46689">
    <property type="entry name" value="Homeodomain-like"/>
    <property type="match status" value="2"/>
</dbReference>
<evidence type="ECO:0000256" key="3">
    <source>
        <dbReference type="ARBA" id="ARBA00023163"/>
    </source>
</evidence>
<keyword evidence="6" id="KW-1185">Reference proteome</keyword>
<organism evidence="5 6">
    <name type="scientific">Planobispora longispora</name>
    <dbReference type="NCBI Taxonomy" id="28887"/>
    <lineage>
        <taxon>Bacteria</taxon>
        <taxon>Bacillati</taxon>
        <taxon>Actinomycetota</taxon>
        <taxon>Actinomycetes</taxon>
        <taxon>Streptosporangiales</taxon>
        <taxon>Streptosporangiaceae</taxon>
        <taxon>Planobispora</taxon>
    </lineage>
</organism>
<dbReference type="Pfam" id="PF12833">
    <property type="entry name" value="HTH_18"/>
    <property type="match status" value="1"/>
</dbReference>
<comment type="caution">
    <text evidence="5">The sequence shown here is derived from an EMBL/GenBank/DDBJ whole genome shotgun (WGS) entry which is preliminary data.</text>
</comment>
<dbReference type="PANTHER" id="PTHR46796:SF13">
    <property type="entry name" value="HTH-TYPE TRANSCRIPTIONAL ACTIVATOR RHAS"/>
    <property type="match status" value="1"/>
</dbReference>
<evidence type="ECO:0000256" key="1">
    <source>
        <dbReference type="ARBA" id="ARBA00023015"/>
    </source>
</evidence>
<evidence type="ECO:0000256" key="2">
    <source>
        <dbReference type="ARBA" id="ARBA00023125"/>
    </source>
</evidence>
<gene>
    <name evidence="5" type="ORF">Plo01_09670</name>
</gene>
<dbReference type="AlphaFoldDB" id="A0A8J3W3P5"/>
<dbReference type="InterPro" id="IPR050204">
    <property type="entry name" value="AraC_XylS_family_regulators"/>
</dbReference>
<dbReference type="InterPro" id="IPR018062">
    <property type="entry name" value="HTH_AraC-typ_CS"/>
</dbReference>
<protein>
    <submittedName>
        <fullName evidence="5">AraC family transcriptional regulator</fullName>
    </submittedName>
</protein>
<evidence type="ECO:0000313" key="6">
    <source>
        <dbReference type="Proteomes" id="UP000616724"/>
    </source>
</evidence>
<dbReference type="Gene3D" id="1.10.10.60">
    <property type="entry name" value="Homeodomain-like"/>
    <property type="match status" value="2"/>
</dbReference>
<name>A0A8J3W3P5_9ACTN</name>
<evidence type="ECO:0000259" key="4">
    <source>
        <dbReference type="PROSITE" id="PS01124"/>
    </source>
</evidence>
<dbReference type="EMBL" id="BOOH01000009">
    <property type="protein sequence ID" value="GIH74538.1"/>
    <property type="molecule type" value="Genomic_DNA"/>
</dbReference>
<dbReference type="InterPro" id="IPR018060">
    <property type="entry name" value="HTH_AraC"/>
</dbReference>
<keyword evidence="1" id="KW-0805">Transcription regulation</keyword>
<dbReference type="InterPro" id="IPR009057">
    <property type="entry name" value="Homeodomain-like_sf"/>
</dbReference>
<sequence length="330" mass="34965">MFPFLSVYAGVVDPLADLLDGVRARSAAFCRVILEPPWALRIADRAALALATTLRGHAWIVPDEGEPVLMRTGDVAIIKGPEPYTISDAPATAPQFVVHEGNRLTTVGDADITDDSRLGPRTSGPVPDGAAIVASGTYQVSGDVSERLLNALPEIVLVPRPSAQTPVMELLAQEVSGEGPGQQVVLDRLLDLALIATLRSWFARPEAQAPGWYRAQSDPLIGPALRLIHDDPARPWTVALLAVKVGASRAAFARRFASLVGEPPMAYLTGWRMALAADLLRSSEATVDSVARHVGYANAFALSVAFKRVRGVSPSRHRAGGRTGPAGGPT</sequence>
<keyword evidence="2" id="KW-0238">DNA-binding</keyword>
<dbReference type="PROSITE" id="PS00041">
    <property type="entry name" value="HTH_ARAC_FAMILY_1"/>
    <property type="match status" value="1"/>
</dbReference>
<reference evidence="5 6" key="1">
    <citation type="submission" date="2021-01" db="EMBL/GenBank/DDBJ databases">
        <title>Whole genome shotgun sequence of Planobispora longispora NBRC 13918.</title>
        <authorList>
            <person name="Komaki H."/>
            <person name="Tamura T."/>
        </authorList>
    </citation>
    <scope>NUCLEOTIDE SEQUENCE [LARGE SCALE GENOMIC DNA]</scope>
    <source>
        <strain evidence="5 6">NBRC 13918</strain>
    </source>
</reference>